<feature type="transmembrane region" description="Helical" evidence="1">
    <location>
        <begin position="95"/>
        <end position="112"/>
    </location>
</feature>
<reference evidence="2" key="2">
    <citation type="submission" date="2020-09" db="EMBL/GenBank/DDBJ databases">
        <authorList>
            <person name="Sun Q."/>
            <person name="Zhou Y."/>
        </authorList>
    </citation>
    <scope>NUCLEOTIDE SEQUENCE</scope>
    <source>
        <strain evidence="2">CGMCC 1.12160</strain>
    </source>
</reference>
<protein>
    <submittedName>
        <fullName evidence="2">Tryptophan-rich sensory protein</fullName>
    </submittedName>
</protein>
<feature type="transmembrane region" description="Helical" evidence="1">
    <location>
        <begin position="149"/>
        <end position="177"/>
    </location>
</feature>
<keyword evidence="1" id="KW-0472">Membrane</keyword>
<organism evidence="2 3">
    <name type="scientific">Ornithinimicrobium tianjinense</name>
    <dbReference type="NCBI Taxonomy" id="1195761"/>
    <lineage>
        <taxon>Bacteria</taxon>
        <taxon>Bacillati</taxon>
        <taxon>Actinomycetota</taxon>
        <taxon>Actinomycetes</taxon>
        <taxon>Micrococcales</taxon>
        <taxon>Ornithinimicrobiaceae</taxon>
        <taxon>Ornithinimicrobium</taxon>
    </lineage>
</organism>
<name>A0A917BTG1_9MICO</name>
<dbReference type="PANTHER" id="PTHR33802">
    <property type="entry name" value="SI:CH211-161H7.5-RELATED"/>
    <property type="match status" value="1"/>
</dbReference>
<gene>
    <name evidence="2" type="ORF">GCM10011366_22080</name>
</gene>
<feature type="transmembrane region" description="Helical" evidence="1">
    <location>
        <begin position="215"/>
        <end position="237"/>
    </location>
</feature>
<evidence type="ECO:0000256" key="1">
    <source>
        <dbReference type="SAM" id="Phobius"/>
    </source>
</evidence>
<dbReference type="AlphaFoldDB" id="A0A917BTG1"/>
<feature type="transmembrane region" description="Helical" evidence="1">
    <location>
        <begin position="243"/>
        <end position="264"/>
    </location>
</feature>
<feature type="transmembrane region" description="Helical" evidence="1">
    <location>
        <begin position="64"/>
        <end position="83"/>
    </location>
</feature>
<accession>A0A917BTG1</accession>
<feature type="transmembrane region" description="Helical" evidence="1">
    <location>
        <begin position="118"/>
        <end position="137"/>
    </location>
</feature>
<comment type="caution">
    <text evidence="2">The sequence shown here is derived from an EMBL/GenBank/DDBJ whole genome shotgun (WGS) entry which is preliminary data.</text>
</comment>
<keyword evidence="1" id="KW-1133">Transmembrane helix</keyword>
<feature type="transmembrane region" description="Helical" evidence="1">
    <location>
        <begin position="189"/>
        <end position="208"/>
    </location>
</feature>
<sequence length="275" mass="28800">MSSDVRRPSSLRRDQVIVTVSAVVWVLGTLVGTGLVGDAGGVEEQGEGLFTDSTTLIAPHGPAFAIWSVIYLFLAAYVLWQWLPRAEGSRWAARSRLPAAASLALNGIWLLVVRAGWVTVSVLVIAGIAVSLGLVLARTAQLPDEGWESGLLVGVTYGLYLGWICVATCANVALWLVGLGVPEDGLGPTVVTLVVLAVVVALVAVLLARTPHRTFQAALVAAVVWGLAWVSVGRFVGDLRNDAVGYAAALAVVLVAAFGGRALARPRHTAVVRRA</sequence>
<keyword evidence="1" id="KW-0812">Transmembrane</keyword>
<dbReference type="Gene3D" id="1.20.1260.100">
    <property type="entry name" value="TspO/MBR protein"/>
    <property type="match status" value="1"/>
</dbReference>
<proteinExistence type="predicted"/>
<reference evidence="2" key="1">
    <citation type="journal article" date="2014" name="Int. J. Syst. Evol. Microbiol.">
        <title>Complete genome sequence of Corynebacterium casei LMG S-19264T (=DSM 44701T), isolated from a smear-ripened cheese.</title>
        <authorList>
            <consortium name="US DOE Joint Genome Institute (JGI-PGF)"/>
            <person name="Walter F."/>
            <person name="Albersmeier A."/>
            <person name="Kalinowski J."/>
            <person name="Ruckert C."/>
        </authorList>
    </citation>
    <scope>NUCLEOTIDE SEQUENCE</scope>
    <source>
        <strain evidence="2">CGMCC 1.12160</strain>
    </source>
</reference>
<evidence type="ECO:0000313" key="3">
    <source>
        <dbReference type="Proteomes" id="UP000605670"/>
    </source>
</evidence>
<keyword evidence="3" id="KW-1185">Reference proteome</keyword>
<dbReference type="RefSeq" id="WP_188430745.1">
    <property type="nucleotide sequence ID" value="NZ_BAABKH010000003.1"/>
</dbReference>
<dbReference type="InterPro" id="IPR038330">
    <property type="entry name" value="TspO/MBR-related_sf"/>
</dbReference>
<dbReference type="EMBL" id="BMEM01000003">
    <property type="protein sequence ID" value="GGF53821.1"/>
    <property type="molecule type" value="Genomic_DNA"/>
</dbReference>
<dbReference type="Proteomes" id="UP000605670">
    <property type="component" value="Unassembled WGS sequence"/>
</dbReference>
<feature type="transmembrane region" description="Helical" evidence="1">
    <location>
        <begin position="16"/>
        <end position="36"/>
    </location>
</feature>
<evidence type="ECO:0000313" key="2">
    <source>
        <dbReference type="EMBL" id="GGF53821.1"/>
    </source>
</evidence>
<dbReference type="PANTHER" id="PTHR33802:SF1">
    <property type="entry name" value="XK-RELATED PROTEIN"/>
    <property type="match status" value="1"/>
</dbReference>